<proteinExistence type="predicted"/>
<name>A0A344U8C0_9ACTN</name>
<dbReference type="KEGG" id="sgz:C0216_30325"/>
<protein>
    <submittedName>
        <fullName evidence="1">Uncharacterized protein</fullName>
    </submittedName>
</protein>
<sequence>MPLHVAFTDRGGLRGRCDVAAVRTVIGDPAFEDGAVVPSGLWQPLSESAAQALNAPPWTPPSTLVEIVRPPAPNGGKLEDLAQQIGDEQAQYLGQALAKPDMITTTENYQDGRLIGLHLDNWDKLNYGQKTTGRRRLALNLGPGTRYILLGALDAQAVCRAVHPEDYAYRCPSTDDYRAHVAAGHPIRCIRIRLAPGEGYIAPTEYLLHDGSTDNQDQPSAMAFWLGRWQRGTLPSLV</sequence>
<gene>
    <name evidence="1" type="ORF">C0216_30325</name>
</gene>
<dbReference type="RefSeq" id="WP_114058309.1">
    <property type="nucleotide sequence ID" value="NZ_CP030862.1"/>
</dbReference>
<dbReference type="AlphaFoldDB" id="A0A344U8C0"/>
<reference evidence="1 2" key="1">
    <citation type="submission" date="2018-01" db="EMBL/GenBank/DDBJ databases">
        <title>Draft genome Sequence of streptomyces globosus LZH-48.</title>
        <authorList>
            <person name="Ran K."/>
            <person name="Li Z."/>
            <person name="Wei S."/>
            <person name="Dong R."/>
        </authorList>
    </citation>
    <scope>NUCLEOTIDE SEQUENCE [LARGE SCALE GENOMIC DNA]</scope>
    <source>
        <strain evidence="1 2">LZH-48</strain>
    </source>
</reference>
<accession>A0A344U8C0</accession>
<evidence type="ECO:0000313" key="2">
    <source>
        <dbReference type="Proteomes" id="UP000252004"/>
    </source>
</evidence>
<dbReference type="EMBL" id="CP030862">
    <property type="protein sequence ID" value="AXE27141.1"/>
    <property type="molecule type" value="Genomic_DNA"/>
</dbReference>
<dbReference type="OrthoDB" id="4312010at2"/>
<evidence type="ECO:0000313" key="1">
    <source>
        <dbReference type="EMBL" id="AXE27141.1"/>
    </source>
</evidence>
<organism evidence="1 2">
    <name type="scientific">Streptomyces globosus</name>
    <dbReference type="NCBI Taxonomy" id="68209"/>
    <lineage>
        <taxon>Bacteria</taxon>
        <taxon>Bacillati</taxon>
        <taxon>Actinomycetota</taxon>
        <taxon>Actinomycetes</taxon>
        <taxon>Kitasatosporales</taxon>
        <taxon>Streptomycetaceae</taxon>
        <taxon>Streptomyces</taxon>
    </lineage>
</organism>
<keyword evidence="2" id="KW-1185">Reference proteome</keyword>
<dbReference type="Proteomes" id="UP000252004">
    <property type="component" value="Chromosome"/>
</dbReference>